<dbReference type="InterPro" id="IPR016047">
    <property type="entry name" value="M23ase_b-sheet_dom"/>
</dbReference>
<dbReference type="AlphaFoldDB" id="A0A238XEL1"/>
<organism evidence="3 4">
    <name type="scientific">Actinoplanes regularis</name>
    <dbReference type="NCBI Taxonomy" id="52697"/>
    <lineage>
        <taxon>Bacteria</taxon>
        <taxon>Bacillati</taxon>
        <taxon>Actinomycetota</taxon>
        <taxon>Actinomycetes</taxon>
        <taxon>Micromonosporales</taxon>
        <taxon>Micromonosporaceae</taxon>
        <taxon>Actinoplanes</taxon>
    </lineage>
</organism>
<dbReference type="RefSeq" id="WP_089293197.1">
    <property type="nucleotide sequence ID" value="NZ_BOMU01000041.1"/>
</dbReference>
<feature type="domain" description="M23ase beta-sheet core" evidence="2">
    <location>
        <begin position="130"/>
        <end position="224"/>
    </location>
</feature>
<dbReference type="CDD" id="cd12797">
    <property type="entry name" value="M23_peptidase"/>
    <property type="match status" value="1"/>
</dbReference>
<dbReference type="SUPFAM" id="SSF51261">
    <property type="entry name" value="Duplicated hybrid motif"/>
    <property type="match status" value="1"/>
</dbReference>
<dbReference type="InterPro" id="IPR050570">
    <property type="entry name" value="Cell_wall_metabolism_enzyme"/>
</dbReference>
<dbReference type="GO" id="GO:0004222">
    <property type="term" value="F:metalloendopeptidase activity"/>
    <property type="evidence" value="ECO:0007669"/>
    <property type="project" value="TreeGrafter"/>
</dbReference>
<feature type="compositionally biased region" description="Low complexity" evidence="1">
    <location>
        <begin position="59"/>
        <end position="74"/>
    </location>
</feature>
<sequence>MRQRLSSEPDRYRGRRRVPTPPRSRYAAVGAAAFLGAGVVAIGAAANFPDAKTVSPDVLQSLSQSQDSQAAADAINNRGDSTRASRGETRDAAAKAGAKLTEEEAAAEVYLLPVDDYQYTSPFGVRFGKLHAGIDLAAPDGTPYKAVHGGTVTAAGYNGGYGYSITVRQDDGTEIIYAHSRRLLVKKGDVVKAGQVVGEVGNTGYSYGTHLHLEVHVNGTPTDPIKFLQAHGVDILLQTESQYLMLSSTGADS</sequence>
<evidence type="ECO:0000313" key="3">
    <source>
        <dbReference type="EMBL" id="SNR57001.1"/>
    </source>
</evidence>
<dbReference type="EMBL" id="FZNR01000003">
    <property type="protein sequence ID" value="SNR57001.1"/>
    <property type="molecule type" value="Genomic_DNA"/>
</dbReference>
<feature type="compositionally biased region" description="Basic and acidic residues" evidence="1">
    <location>
        <begin position="80"/>
        <end position="93"/>
    </location>
</feature>
<evidence type="ECO:0000313" key="4">
    <source>
        <dbReference type="Proteomes" id="UP000198415"/>
    </source>
</evidence>
<accession>A0A238XEL1</accession>
<gene>
    <name evidence="3" type="ORF">SAMN06264365_103333</name>
</gene>
<dbReference type="Gene3D" id="2.70.70.10">
    <property type="entry name" value="Glucose Permease (Domain IIA)"/>
    <property type="match status" value="1"/>
</dbReference>
<protein>
    <submittedName>
        <fullName evidence="3">Murein DD-endopeptidase MepM and murein hydrolase activator NlpD, contain LysM domain</fullName>
    </submittedName>
</protein>
<name>A0A238XEL1_9ACTN</name>
<feature type="region of interest" description="Disordered" evidence="1">
    <location>
        <begin position="1"/>
        <end position="23"/>
    </location>
</feature>
<evidence type="ECO:0000256" key="1">
    <source>
        <dbReference type="SAM" id="MobiDB-lite"/>
    </source>
</evidence>
<reference evidence="3 4" key="1">
    <citation type="submission" date="2017-06" db="EMBL/GenBank/DDBJ databases">
        <authorList>
            <person name="Kim H.J."/>
            <person name="Triplett B.A."/>
        </authorList>
    </citation>
    <scope>NUCLEOTIDE SEQUENCE [LARGE SCALE GENOMIC DNA]</scope>
    <source>
        <strain evidence="3 4">DSM 43151</strain>
    </source>
</reference>
<dbReference type="InterPro" id="IPR011055">
    <property type="entry name" value="Dup_hybrid_motif"/>
</dbReference>
<feature type="compositionally biased region" description="Basic and acidic residues" evidence="1">
    <location>
        <begin position="1"/>
        <end position="12"/>
    </location>
</feature>
<dbReference type="PANTHER" id="PTHR21666">
    <property type="entry name" value="PEPTIDASE-RELATED"/>
    <property type="match status" value="1"/>
</dbReference>
<dbReference type="PANTHER" id="PTHR21666:SF270">
    <property type="entry name" value="MUREIN HYDROLASE ACTIVATOR ENVC"/>
    <property type="match status" value="1"/>
</dbReference>
<keyword evidence="3" id="KW-0378">Hydrolase</keyword>
<dbReference type="Proteomes" id="UP000198415">
    <property type="component" value="Unassembled WGS sequence"/>
</dbReference>
<dbReference type="Pfam" id="PF01551">
    <property type="entry name" value="Peptidase_M23"/>
    <property type="match status" value="1"/>
</dbReference>
<evidence type="ECO:0000259" key="2">
    <source>
        <dbReference type="Pfam" id="PF01551"/>
    </source>
</evidence>
<keyword evidence="4" id="KW-1185">Reference proteome</keyword>
<dbReference type="OrthoDB" id="5244067at2"/>
<feature type="region of interest" description="Disordered" evidence="1">
    <location>
        <begin position="59"/>
        <end position="98"/>
    </location>
</feature>
<proteinExistence type="predicted"/>